<accession>E4TXI3</accession>
<proteinExistence type="predicted"/>
<dbReference type="GO" id="GO:0030234">
    <property type="term" value="F:enzyme regulator activity"/>
    <property type="evidence" value="ECO:0007669"/>
    <property type="project" value="TreeGrafter"/>
</dbReference>
<dbReference type="GO" id="GO:0009252">
    <property type="term" value="P:peptidoglycan biosynthetic process"/>
    <property type="evidence" value="ECO:0007669"/>
    <property type="project" value="TreeGrafter"/>
</dbReference>
<dbReference type="InterPro" id="IPR014094">
    <property type="entry name" value="LpoB"/>
</dbReference>
<evidence type="ECO:0000313" key="3">
    <source>
        <dbReference type="Proteomes" id="UP000008721"/>
    </source>
</evidence>
<dbReference type="EMBL" id="CP002355">
    <property type="protein sequence ID" value="ADR33892.1"/>
    <property type="molecule type" value="Genomic_DNA"/>
</dbReference>
<dbReference type="STRING" id="709032.Sulku_1229"/>
<dbReference type="AlphaFoldDB" id="E4TXI3"/>
<dbReference type="RefSeq" id="WP_013460089.1">
    <property type="nucleotide sequence ID" value="NC_014762.1"/>
</dbReference>
<reference evidence="2 3" key="1">
    <citation type="journal article" date="2012" name="Stand. Genomic Sci.">
        <title>Complete genome sequence of the sulfur compounds oxidizing chemolithoautotroph Sulfuricurvum kujiense type strain (YK-1(T)).</title>
        <authorList>
            <person name="Han C."/>
            <person name="Kotsyurbenko O."/>
            <person name="Chertkov O."/>
            <person name="Held B."/>
            <person name="Lapidus A."/>
            <person name="Nolan M."/>
            <person name="Lucas S."/>
            <person name="Hammon N."/>
            <person name="Deshpande S."/>
            <person name="Cheng J.F."/>
            <person name="Tapia R."/>
            <person name="Goodwin L.A."/>
            <person name="Pitluck S."/>
            <person name="Liolios K."/>
            <person name="Pagani I."/>
            <person name="Ivanova N."/>
            <person name="Mavromatis K."/>
            <person name="Mikhailova N."/>
            <person name="Pati A."/>
            <person name="Chen A."/>
            <person name="Palaniappan K."/>
            <person name="Land M."/>
            <person name="Hauser L."/>
            <person name="Chang Y.J."/>
            <person name="Jeffries C.D."/>
            <person name="Brambilla E.M."/>
            <person name="Rohde M."/>
            <person name="Spring S."/>
            <person name="Sikorski J."/>
            <person name="Goker M."/>
            <person name="Woyke T."/>
            <person name="Bristow J."/>
            <person name="Eisen J.A."/>
            <person name="Markowitz V."/>
            <person name="Hugenholtz P."/>
            <person name="Kyrpides N.C."/>
            <person name="Klenk H.P."/>
            <person name="Detter J.C."/>
        </authorList>
    </citation>
    <scope>NUCLEOTIDE SEQUENCE [LARGE SCALE GENOMIC DNA]</scope>
    <source>
        <strain evidence="3">ATCC BAA-921 / DSM 16994 / JCM 11577 / YK-1</strain>
    </source>
</reference>
<dbReference type="eggNOG" id="COG3417">
    <property type="taxonomic scope" value="Bacteria"/>
</dbReference>
<gene>
    <name evidence="2" type="ordered locus">Sulku_1229</name>
</gene>
<dbReference type="PANTHER" id="PTHR40593">
    <property type="entry name" value="PENICILLIN-BINDING PROTEIN ACTIVATOR LPOB"/>
    <property type="match status" value="1"/>
</dbReference>
<dbReference type="Gene3D" id="3.40.50.10610">
    <property type="entry name" value="ABC-type transport auxiliary lipoprotein component"/>
    <property type="match status" value="1"/>
</dbReference>
<sequence length="205" mass="22290">MNTLTKLSLSTTLLISSFLISGCATGGAGMVGASSNVKYGDAKAAETVTADFGSTDLQSTAETLTQSLLESRYIAKAQQPPKVRLRSVENKTYEHIDTKAITDKIRIKLLKSGQVRFLADTANLNQVNAERDLTVSATTKTAMKAMTDSDYIITGNVRSIKKANDDIKDVYYNVSLELVDPQSGEILWADEKEIRKVTSKSSVGW</sequence>
<dbReference type="OrthoDB" id="5320427at2"/>
<dbReference type="PROSITE" id="PS51257">
    <property type="entry name" value="PROKAR_LIPOPROTEIN"/>
    <property type="match status" value="1"/>
</dbReference>
<dbReference type="PANTHER" id="PTHR40593:SF1">
    <property type="entry name" value="PENICILLIN-BINDING PROTEIN ACTIVATOR LPOB"/>
    <property type="match status" value="1"/>
</dbReference>
<dbReference type="Pfam" id="PF13036">
    <property type="entry name" value="LpoB"/>
    <property type="match status" value="1"/>
</dbReference>
<keyword evidence="1" id="KW-0732">Signal</keyword>
<keyword evidence="3" id="KW-1185">Reference proteome</keyword>
<feature type="signal peptide" evidence="1">
    <location>
        <begin position="1"/>
        <end position="26"/>
    </location>
</feature>
<protein>
    <submittedName>
        <fullName evidence="2">Lipoprotein</fullName>
    </submittedName>
</protein>
<dbReference type="KEGG" id="sku:Sulku_1229"/>
<evidence type="ECO:0000256" key="1">
    <source>
        <dbReference type="SAM" id="SignalP"/>
    </source>
</evidence>
<dbReference type="Proteomes" id="UP000008721">
    <property type="component" value="Chromosome"/>
</dbReference>
<organism evidence="2 3">
    <name type="scientific">Sulfuricurvum kujiense (strain ATCC BAA-921 / DSM 16994 / JCM 11577 / YK-1)</name>
    <dbReference type="NCBI Taxonomy" id="709032"/>
    <lineage>
        <taxon>Bacteria</taxon>
        <taxon>Pseudomonadati</taxon>
        <taxon>Campylobacterota</taxon>
        <taxon>Epsilonproteobacteria</taxon>
        <taxon>Campylobacterales</taxon>
        <taxon>Sulfurimonadaceae</taxon>
        <taxon>Sulfuricurvum</taxon>
    </lineage>
</organism>
<dbReference type="GO" id="GO:0031241">
    <property type="term" value="C:periplasmic side of cell outer membrane"/>
    <property type="evidence" value="ECO:0007669"/>
    <property type="project" value="TreeGrafter"/>
</dbReference>
<evidence type="ECO:0000313" key="2">
    <source>
        <dbReference type="EMBL" id="ADR33892.1"/>
    </source>
</evidence>
<keyword evidence="2" id="KW-0449">Lipoprotein</keyword>
<dbReference type="HOGENOM" id="CLU_114013_1_0_7"/>
<name>E4TXI3_SULKY</name>
<feature type="chain" id="PRO_5003188385" evidence="1">
    <location>
        <begin position="27"/>
        <end position="205"/>
    </location>
</feature>